<dbReference type="AlphaFoldDB" id="A0A085VHM0"/>
<dbReference type="Pfam" id="PF13410">
    <property type="entry name" value="GST_C_2"/>
    <property type="match status" value="1"/>
</dbReference>
<evidence type="ECO:0000259" key="2">
    <source>
        <dbReference type="PROSITE" id="PS50405"/>
    </source>
</evidence>
<name>A0A085VHM0_PSESX</name>
<dbReference type="InterPro" id="IPR036282">
    <property type="entry name" value="Glutathione-S-Trfase_C_sf"/>
</dbReference>
<dbReference type="InterPro" id="IPR040079">
    <property type="entry name" value="Glutathione_S-Trfase"/>
</dbReference>
<dbReference type="PANTHER" id="PTHR43968">
    <property type="match status" value="1"/>
</dbReference>
<evidence type="ECO:0000313" key="4">
    <source>
        <dbReference type="Proteomes" id="UP000028631"/>
    </source>
</evidence>
<feature type="domain" description="GST C-terminal" evidence="2">
    <location>
        <begin position="86"/>
        <end position="200"/>
    </location>
</feature>
<comment type="caution">
    <text evidence="3">The sequence shown here is derived from an EMBL/GenBank/DDBJ whole genome shotgun (WGS) entry which is preliminary data.</text>
</comment>
<evidence type="ECO:0000313" key="3">
    <source>
        <dbReference type="EMBL" id="KFE54933.1"/>
    </source>
</evidence>
<dbReference type="PROSITE" id="PS51354">
    <property type="entry name" value="GLUTAREDOXIN_2"/>
    <property type="match status" value="1"/>
</dbReference>
<dbReference type="SFLD" id="SFLDG00358">
    <property type="entry name" value="Main_(cytGST)"/>
    <property type="match status" value="1"/>
</dbReference>
<dbReference type="InterPro" id="IPR010987">
    <property type="entry name" value="Glutathione-S-Trfase_C-like"/>
</dbReference>
<dbReference type="InterPro" id="IPR050983">
    <property type="entry name" value="GST_Omega/HSP26"/>
</dbReference>
<proteinExistence type="predicted"/>
<dbReference type="SFLD" id="SFLDS00019">
    <property type="entry name" value="Glutathione_Transferase_(cytos"/>
    <property type="match status" value="1"/>
</dbReference>
<dbReference type="Gene3D" id="3.40.30.10">
    <property type="entry name" value="Glutaredoxin"/>
    <property type="match status" value="1"/>
</dbReference>
<dbReference type="SUPFAM" id="SSF52833">
    <property type="entry name" value="Thioredoxin-like"/>
    <property type="match status" value="1"/>
</dbReference>
<dbReference type="CDD" id="cd03196">
    <property type="entry name" value="GST_C_5"/>
    <property type="match status" value="1"/>
</dbReference>
<reference evidence="3 4" key="1">
    <citation type="submission" date="2014-07" db="EMBL/GenBank/DDBJ databases">
        <title>Draft Genome Sequences of Environmental Pseudomonas syringae strains.</title>
        <authorList>
            <person name="Baltrus D.A."/>
            <person name="Berge O."/>
            <person name="Morris C."/>
        </authorList>
    </citation>
    <scope>NUCLEOTIDE SEQUENCE [LARGE SCALE GENOMIC DNA]</scope>
    <source>
        <strain evidence="3 4">GAW0119</strain>
    </source>
</reference>
<dbReference type="GO" id="GO:0016740">
    <property type="term" value="F:transferase activity"/>
    <property type="evidence" value="ECO:0007669"/>
    <property type="project" value="UniProtKB-KW"/>
</dbReference>
<dbReference type="Pfam" id="PF13417">
    <property type="entry name" value="GST_N_3"/>
    <property type="match status" value="1"/>
</dbReference>
<dbReference type="GO" id="GO:0005737">
    <property type="term" value="C:cytoplasm"/>
    <property type="evidence" value="ECO:0007669"/>
    <property type="project" value="TreeGrafter"/>
</dbReference>
<feature type="domain" description="GST N-terminal" evidence="1">
    <location>
        <begin position="2"/>
        <end position="80"/>
    </location>
</feature>
<dbReference type="SUPFAM" id="SSF47616">
    <property type="entry name" value="GST C-terminal domain-like"/>
    <property type="match status" value="1"/>
</dbReference>
<dbReference type="PROSITE" id="PS50405">
    <property type="entry name" value="GST_CTER"/>
    <property type="match status" value="1"/>
</dbReference>
<gene>
    <name evidence="3" type="ORF">IV01_14005</name>
</gene>
<dbReference type="PATRIC" id="fig|317.175.peg.2915"/>
<protein>
    <submittedName>
        <fullName evidence="3">Glutathione S-transferase</fullName>
    </submittedName>
</protein>
<sequence length="200" mass="23765">MMEAVLYSFRRCPYAMRARMALRYAGCTVRIQEVSLKAKPPEMLERSPKGTVPVLVLDDQVLEQSLDIMHWALARNDPDNWLMIQDGDSRREIQALVEENDQLFKQHLDRYKYFVRHPEHPQQHYRQLGEVFLQKLETRLQRRDFLITNRVTLADIALAPFIRQFSAVDPEWFATSPYPKLRGWLQRFVESELFRAVMVK</sequence>
<keyword evidence="3" id="KW-0808">Transferase</keyword>
<dbReference type="InterPro" id="IPR004045">
    <property type="entry name" value="Glutathione_S-Trfase_N"/>
</dbReference>
<keyword evidence="4" id="KW-1185">Reference proteome</keyword>
<dbReference type="PANTHER" id="PTHR43968:SF6">
    <property type="entry name" value="GLUTATHIONE S-TRANSFERASE OMEGA"/>
    <property type="match status" value="1"/>
</dbReference>
<dbReference type="CDD" id="cd03060">
    <property type="entry name" value="GST_N_Omega_like"/>
    <property type="match status" value="1"/>
</dbReference>
<dbReference type="InterPro" id="IPR036249">
    <property type="entry name" value="Thioredoxin-like_sf"/>
</dbReference>
<organism evidence="3 4">
    <name type="scientific">Pseudomonas syringae</name>
    <dbReference type="NCBI Taxonomy" id="317"/>
    <lineage>
        <taxon>Bacteria</taxon>
        <taxon>Pseudomonadati</taxon>
        <taxon>Pseudomonadota</taxon>
        <taxon>Gammaproteobacteria</taxon>
        <taxon>Pseudomonadales</taxon>
        <taxon>Pseudomonadaceae</taxon>
        <taxon>Pseudomonas</taxon>
    </lineage>
</organism>
<dbReference type="Proteomes" id="UP000028631">
    <property type="component" value="Unassembled WGS sequence"/>
</dbReference>
<dbReference type="PROSITE" id="PS50404">
    <property type="entry name" value="GST_NTER"/>
    <property type="match status" value="1"/>
</dbReference>
<dbReference type="Gene3D" id="1.20.1050.10">
    <property type="match status" value="1"/>
</dbReference>
<accession>A0A085VHM0</accession>
<evidence type="ECO:0000259" key="1">
    <source>
        <dbReference type="PROSITE" id="PS50404"/>
    </source>
</evidence>
<dbReference type="EMBL" id="JPQU01000038">
    <property type="protein sequence ID" value="KFE54933.1"/>
    <property type="molecule type" value="Genomic_DNA"/>
</dbReference>